<feature type="transmembrane region" description="Helical" evidence="3">
    <location>
        <begin position="5"/>
        <end position="23"/>
    </location>
</feature>
<keyword evidence="2" id="KW-0175">Coiled coil</keyword>
<gene>
    <name evidence="6" type="ORF">ACFPFW_07650</name>
</gene>
<evidence type="ECO:0000313" key="6">
    <source>
        <dbReference type="EMBL" id="MFC5067890.1"/>
    </source>
</evidence>
<dbReference type="NCBIfam" id="TIGR01730">
    <property type="entry name" value="RND_mfp"/>
    <property type="match status" value="1"/>
</dbReference>
<dbReference type="Gene3D" id="2.40.30.170">
    <property type="match status" value="1"/>
</dbReference>
<keyword evidence="3" id="KW-0472">Membrane</keyword>
<dbReference type="Pfam" id="PF25989">
    <property type="entry name" value="YknX_C"/>
    <property type="match status" value="1"/>
</dbReference>
<dbReference type="EMBL" id="JBHSJF010000006">
    <property type="protein sequence ID" value="MFC5067890.1"/>
    <property type="molecule type" value="Genomic_DNA"/>
</dbReference>
<dbReference type="PANTHER" id="PTHR30469:SF15">
    <property type="entry name" value="HLYD FAMILY OF SECRETION PROTEINS"/>
    <property type="match status" value="1"/>
</dbReference>
<dbReference type="Gene3D" id="2.40.420.20">
    <property type="match status" value="1"/>
</dbReference>
<proteinExistence type="inferred from homology"/>
<dbReference type="Pfam" id="PF25954">
    <property type="entry name" value="Beta-barrel_RND_2"/>
    <property type="match status" value="1"/>
</dbReference>
<evidence type="ECO:0000256" key="3">
    <source>
        <dbReference type="SAM" id="Phobius"/>
    </source>
</evidence>
<accession>A0ABV9YYG0</accession>
<dbReference type="RefSeq" id="WP_162799629.1">
    <property type="nucleotide sequence ID" value="NZ_JBHSJF010000006.1"/>
</dbReference>
<evidence type="ECO:0000256" key="2">
    <source>
        <dbReference type="SAM" id="Coils"/>
    </source>
</evidence>
<dbReference type="Gene3D" id="2.40.50.100">
    <property type="match status" value="1"/>
</dbReference>
<dbReference type="InterPro" id="IPR058637">
    <property type="entry name" value="YknX-like_C"/>
</dbReference>
<dbReference type="SUPFAM" id="SSF111369">
    <property type="entry name" value="HlyD-like secretion proteins"/>
    <property type="match status" value="1"/>
</dbReference>
<dbReference type="InterPro" id="IPR058792">
    <property type="entry name" value="Beta-barrel_RND_2"/>
</dbReference>
<protein>
    <submittedName>
        <fullName evidence="6">Efflux RND transporter periplasmic adaptor subunit</fullName>
    </submittedName>
</protein>
<feature type="domain" description="CusB-like beta-barrel" evidence="4">
    <location>
        <begin position="233"/>
        <end position="290"/>
    </location>
</feature>
<name>A0ABV9YYG0_9HYPH</name>
<comment type="caution">
    <text evidence="6">The sequence shown here is derived from an EMBL/GenBank/DDBJ whole genome shotgun (WGS) entry which is preliminary data.</text>
</comment>
<feature type="coiled-coil region" evidence="2">
    <location>
        <begin position="111"/>
        <end position="197"/>
    </location>
</feature>
<organism evidence="6 7">
    <name type="scientific">Flaviflagellibacter deserti</name>
    <dbReference type="NCBI Taxonomy" id="2267266"/>
    <lineage>
        <taxon>Bacteria</taxon>
        <taxon>Pseudomonadati</taxon>
        <taxon>Pseudomonadota</taxon>
        <taxon>Alphaproteobacteria</taxon>
        <taxon>Hyphomicrobiales</taxon>
        <taxon>Flaviflagellibacter</taxon>
    </lineage>
</organism>
<dbReference type="PRINTS" id="PR01490">
    <property type="entry name" value="RTXTOXIND"/>
</dbReference>
<reference evidence="7" key="1">
    <citation type="journal article" date="2019" name="Int. J. Syst. Evol. Microbiol.">
        <title>The Global Catalogue of Microorganisms (GCM) 10K type strain sequencing project: providing services to taxonomists for standard genome sequencing and annotation.</title>
        <authorList>
            <consortium name="The Broad Institute Genomics Platform"/>
            <consortium name="The Broad Institute Genome Sequencing Center for Infectious Disease"/>
            <person name="Wu L."/>
            <person name="Ma J."/>
        </authorList>
    </citation>
    <scope>NUCLEOTIDE SEQUENCE [LARGE SCALE GENOMIC DNA]</scope>
    <source>
        <strain evidence="7">CGMCC 1.16444</strain>
    </source>
</reference>
<evidence type="ECO:0000256" key="1">
    <source>
        <dbReference type="ARBA" id="ARBA00009477"/>
    </source>
</evidence>
<evidence type="ECO:0000259" key="5">
    <source>
        <dbReference type="Pfam" id="PF25989"/>
    </source>
</evidence>
<comment type="similarity">
    <text evidence="1">Belongs to the membrane fusion protein (MFP) (TC 8.A.1) family.</text>
</comment>
<dbReference type="Gene3D" id="1.10.287.470">
    <property type="entry name" value="Helix hairpin bin"/>
    <property type="match status" value="1"/>
</dbReference>
<dbReference type="PANTHER" id="PTHR30469">
    <property type="entry name" value="MULTIDRUG RESISTANCE PROTEIN MDTA"/>
    <property type="match status" value="1"/>
</dbReference>
<feature type="domain" description="YknX-like C-terminal permuted SH3-like" evidence="5">
    <location>
        <begin position="309"/>
        <end position="376"/>
    </location>
</feature>
<keyword evidence="7" id="KW-1185">Reference proteome</keyword>
<evidence type="ECO:0000259" key="4">
    <source>
        <dbReference type="Pfam" id="PF25954"/>
    </source>
</evidence>
<sequence length="388" mass="41185">MRRYIIALVTVAIGAGIGGWFFLSNTPEHAGASTSKEVVRRPPSVTVARVETREIAEEVHVSGSLVAREEVMVAPEVEGLAVTEILVEEGDHVEHGQVLARLSRSAIDAEAAQASAAIAQSKASIAEAEANVLETKQALQRSETLRKSGTASAQQYDQALSAAQVADARLNAAKENLKVAEAQRDQVEVRRVRTEIKAPSAGVVKRRNLRLGAIASMAAEPAFRLIEDGDIELEAQVVDVTLARLKPEQIVRVTPAGSNDTIQGQIRLISPEIDATTRLGRVRVALPESAHVSVGSFASGLVEIGRHTALTVPTSAITVEDGKNTVQVIADGKVQSREVELGLRAPTRVEVKSGLAEGDEVVARAGSFLRDGDAVTPVEPNVVEGVRK</sequence>
<dbReference type="Proteomes" id="UP001595796">
    <property type="component" value="Unassembled WGS sequence"/>
</dbReference>
<evidence type="ECO:0000313" key="7">
    <source>
        <dbReference type="Proteomes" id="UP001595796"/>
    </source>
</evidence>
<keyword evidence="3" id="KW-1133">Transmembrane helix</keyword>
<keyword evidence="3" id="KW-0812">Transmembrane</keyword>
<dbReference type="InterPro" id="IPR006143">
    <property type="entry name" value="RND_pump_MFP"/>
</dbReference>